<organism evidence="1 2">
    <name type="scientific">Anaerohalosphaera lusitana</name>
    <dbReference type="NCBI Taxonomy" id="1936003"/>
    <lineage>
        <taxon>Bacteria</taxon>
        <taxon>Pseudomonadati</taxon>
        <taxon>Planctomycetota</taxon>
        <taxon>Phycisphaerae</taxon>
        <taxon>Sedimentisphaerales</taxon>
        <taxon>Anaerohalosphaeraceae</taxon>
        <taxon>Anaerohalosphaera</taxon>
    </lineage>
</organism>
<keyword evidence="2" id="KW-1185">Reference proteome</keyword>
<dbReference type="EMBL" id="CP019791">
    <property type="protein sequence ID" value="AQT68477.1"/>
    <property type="molecule type" value="Genomic_DNA"/>
</dbReference>
<dbReference type="Proteomes" id="UP000189674">
    <property type="component" value="Chromosome"/>
</dbReference>
<evidence type="ECO:0000313" key="2">
    <source>
        <dbReference type="Proteomes" id="UP000189674"/>
    </source>
</evidence>
<evidence type="ECO:0000313" key="1">
    <source>
        <dbReference type="EMBL" id="AQT68477.1"/>
    </source>
</evidence>
<name>A0A1U9NKZ9_9BACT</name>
<dbReference type="KEGG" id="alus:STSP2_01641"/>
<gene>
    <name evidence="1" type="ORF">STSP2_01641</name>
</gene>
<accession>A0A1U9NKZ9</accession>
<dbReference type="AlphaFoldDB" id="A0A1U9NKZ9"/>
<sequence length="53" mass="6163">MPVKRLKSSPKRLCFTYEMRFFIMHTLTVRAVNVDRMVYSANLRDLKASINGG</sequence>
<reference evidence="2" key="1">
    <citation type="submission" date="2017-02" db="EMBL/GenBank/DDBJ databases">
        <title>Comparative genomics and description of representatives of a novel lineage of planctomycetes thriving in anoxic sediments.</title>
        <authorList>
            <person name="Spring S."/>
            <person name="Bunk B."/>
            <person name="Sproer C."/>
        </authorList>
    </citation>
    <scope>NUCLEOTIDE SEQUENCE [LARGE SCALE GENOMIC DNA]</scope>
    <source>
        <strain evidence="2">ST-NAGAB-D1</strain>
    </source>
</reference>
<dbReference type="STRING" id="1936003.STSP2_01641"/>
<protein>
    <submittedName>
        <fullName evidence="1">Uncharacterized protein</fullName>
    </submittedName>
</protein>
<proteinExistence type="predicted"/>